<comment type="catalytic activity">
    <reaction evidence="1">
        <text>S-ubiquitinyl-[E2 ubiquitin-conjugating enzyme]-L-cysteine + [acceptor protein]-L-lysine = [E2 ubiquitin-conjugating enzyme]-L-cysteine + N(6)-ubiquitinyl-[acceptor protein]-L-lysine.</text>
        <dbReference type="EC" id="2.3.2.27"/>
    </reaction>
</comment>
<dbReference type="InterPro" id="IPR013083">
    <property type="entry name" value="Znf_RING/FYVE/PHD"/>
</dbReference>
<protein>
    <recommendedName>
        <fullName evidence="3">RING-type E3 ubiquitin transferase</fullName>
        <ecNumber evidence="3">2.3.2.27</ecNumber>
    </recommendedName>
</protein>
<dbReference type="EC" id="2.3.2.27" evidence="3"/>
<keyword evidence="15" id="KW-1185">Reference proteome</keyword>
<evidence type="ECO:0000256" key="4">
    <source>
        <dbReference type="ARBA" id="ARBA00022679"/>
    </source>
</evidence>
<comment type="caution">
    <text evidence="14">The sequence shown here is derived from an EMBL/GenBank/DDBJ whole genome shotgun (WGS) entry which is preliminary data.</text>
</comment>
<evidence type="ECO:0000256" key="1">
    <source>
        <dbReference type="ARBA" id="ARBA00000900"/>
    </source>
</evidence>
<accession>A0A9D4ZQ86</accession>
<evidence type="ECO:0000256" key="7">
    <source>
        <dbReference type="ARBA" id="ARBA00022771"/>
    </source>
</evidence>
<feature type="compositionally biased region" description="Basic and acidic residues" evidence="12">
    <location>
        <begin position="20"/>
        <end position="31"/>
    </location>
</feature>
<dbReference type="EMBL" id="JABFUD020000004">
    <property type="protein sequence ID" value="KAI5081115.1"/>
    <property type="molecule type" value="Genomic_DNA"/>
</dbReference>
<dbReference type="GO" id="GO:0061630">
    <property type="term" value="F:ubiquitin protein ligase activity"/>
    <property type="evidence" value="ECO:0007669"/>
    <property type="project" value="UniProtKB-EC"/>
</dbReference>
<dbReference type="InterPro" id="IPR051657">
    <property type="entry name" value="RNF168/RNF169_E3_ubiq-ligase"/>
</dbReference>
<keyword evidence="8" id="KW-0833">Ubl conjugation pathway</keyword>
<feature type="compositionally biased region" description="Low complexity" evidence="12">
    <location>
        <begin position="101"/>
        <end position="115"/>
    </location>
</feature>
<keyword evidence="9" id="KW-0862">Zinc</keyword>
<name>A0A9D4ZQ86_ADICA</name>
<evidence type="ECO:0000256" key="12">
    <source>
        <dbReference type="SAM" id="MobiDB-lite"/>
    </source>
</evidence>
<evidence type="ECO:0000259" key="13">
    <source>
        <dbReference type="PROSITE" id="PS50089"/>
    </source>
</evidence>
<dbReference type="GO" id="GO:0031491">
    <property type="term" value="F:nucleosome binding"/>
    <property type="evidence" value="ECO:0007669"/>
    <property type="project" value="TreeGrafter"/>
</dbReference>
<evidence type="ECO:0000256" key="3">
    <source>
        <dbReference type="ARBA" id="ARBA00012483"/>
    </source>
</evidence>
<dbReference type="SMART" id="SM00184">
    <property type="entry name" value="RING"/>
    <property type="match status" value="1"/>
</dbReference>
<organism evidence="14 15">
    <name type="scientific">Adiantum capillus-veneris</name>
    <name type="common">Maidenhair fern</name>
    <dbReference type="NCBI Taxonomy" id="13818"/>
    <lineage>
        <taxon>Eukaryota</taxon>
        <taxon>Viridiplantae</taxon>
        <taxon>Streptophyta</taxon>
        <taxon>Embryophyta</taxon>
        <taxon>Tracheophyta</taxon>
        <taxon>Polypodiopsida</taxon>
        <taxon>Polypodiidae</taxon>
        <taxon>Polypodiales</taxon>
        <taxon>Pteridineae</taxon>
        <taxon>Pteridaceae</taxon>
        <taxon>Vittarioideae</taxon>
        <taxon>Adiantum</taxon>
    </lineage>
</organism>
<evidence type="ECO:0000313" key="15">
    <source>
        <dbReference type="Proteomes" id="UP000886520"/>
    </source>
</evidence>
<dbReference type="GO" id="GO:0008270">
    <property type="term" value="F:zinc ion binding"/>
    <property type="evidence" value="ECO:0007669"/>
    <property type="project" value="UniProtKB-KW"/>
</dbReference>
<feature type="domain" description="RING-type" evidence="13">
    <location>
        <begin position="132"/>
        <end position="171"/>
    </location>
</feature>
<dbReference type="PROSITE" id="PS00518">
    <property type="entry name" value="ZF_RING_1"/>
    <property type="match status" value="1"/>
</dbReference>
<dbReference type="InterPro" id="IPR018957">
    <property type="entry name" value="Znf_C3HC4_RING-type"/>
</dbReference>
<dbReference type="Pfam" id="PF00097">
    <property type="entry name" value="zf-C3HC4"/>
    <property type="match status" value="1"/>
</dbReference>
<evidence type="ECO:0000256" key="2">
    <source>
        <dbReference type="ARBA" id="ARBA00004123"/>
    </source>
</evidence>
<reference evidence="14" key="1">
    <citation type="submission" date="2021-01" db="EMBL/GenBank/DDBJ databases">
        <title>Adiantum capillus-veneris genome.</title>
        <authorList>
            <person name="Fang Y."/>
            <person name="Liao Q."/>
        </authorList>
    </citation>
    <scope>NUCLEOTIDE SEQUENCE</scope>
    <source>
        <strain evidence="14">H3</strain>
        <tissue evidence="14">Leaf</tissue>
    </source>
</reference>
<keyword evidence="6" id="KW-0227">DNA damage</keyword>
<dbReference type="GO" id="GO:0005634">
    <property type="term" value="C:nucleus"/>
    <property type="evidence" value="ECO:0007669"/>
    <property type="project" value="UniProtKB-SubCell"/>
</dbReference>
<gene>
    <name evidence="14" type="ORF">GOP47_0004298</name>
</gene>
<keyword evidence="7 11" id="KW-0863">Zinc-finger</keyword>
<dbReference type="InterPro" id="IPR001841">
    <property type="entry name" value="Znf_RING"/>
</dbReference>
<feature type="compositionally biased region" description="Basic residues" evidence="12">
    <location>
        <begin position="42"/>
        <end position="51"/>
    </location>
</feature>
<dbReference type="PANTHER" id="PTHR23328">
    <property type="entry name" value="RING-TYPE DOMAIN-CONTAINING PROTEIN"/>
    <property type="match status" value="1"/>
</dbReference>
<evidence type="ECO:0000256" key="6">
    <source>
        <dbReference type="ARBA" id="ARBA00022763"/>
    </source>
</evidence>
<keyword evidence="5" id="KW-0479">Metal-binding</keyword>
<evidence type="ECO:0000256" key="10">
    <source>
        <dbReference type="ARBA" id="ARBA00023242"/>
    </source>
</evidence>
<proteinExistence type="predicted"/>
<dbReference type="AlphaFoldDB" id="A0A9D4ZQ86"/>
<evidence type="ECO:0000313" key="14">
    <source>
        <dbReference type="EMBL" id="KAI5081115.1"/>
    </source>
</evidence>
<comment type="subcellular location">
    <subcellularLocation>
        <location evidence="2">Nucleus</location>
    </subcellularLocation>
</comment>
<evidence type="ECO:0000256" key="8">
    <source>
        <dbReference type="ARBA" id="ARBA00022786"/>
    </source>
</evidence>
<dbReference type="Gene3D" id="3.30.40.10">
    <property type="entry name" value="Zinc/RING finger domain, C3HC4 (zinc finger)"/>
    <property type="match status" value="1"/>
</dbReference>
<dbReference type="PROSITE" id="PS50089">
    <property type="entry name" value="ZF_RING_2"/>
    <property type="match status" value="1"/>
</dbReference>
<keyword evidence="4" id="KW-0808">Transferase</keyword>
<dbReference type="PANTHER" id="PTHR23328:SF0">
    <property type="entry name" value="RING-TYPE DOMAIN-CONTAINING PROTEIN"/>
    <property type="match status" value="1"/>
</dbReference>
<dbReference type="SUPFAM" id="SSF57850">
    <property type="entry name" value="RING/U-box"/>
    <property type="match status" value="1"/>
</dbReference>
<dbReference type="InterPro" id="IPR017907">
    <property type="entry name" value="Znf_RING_CS"/>
</dbReference>
<dbReference type="OrthoDB" id="6105938at2759"/>
<feature type="region of interest" description="Disordered" evidence="12">
    <location>
        <begin position="1"/>
        <end position="116"/>
    </location>
</feature>
<dbReference type="GO" id="GO:0006302">
    <property type="term" value="P:double-strand break repair"/>
    <property type="evidence" value="ECO:0007669"/>
    <property type="project" value="TreeGrafter"/>
</dbReference>
<evidence type="ECO:0000256" key="11">
    <source>
        <dbReference type="PROSITE-ProRule" id="PRU00175"/>
    </source>
</evidence>
<keyword evidence="10" id="KW-0539">Nucleus</keyword>
<feature type="region of interest" description="Disordered" evidence="12">
    <location>
        <begin position="236"/>
        <end position="258"/>
    </location>
</feature>
<evidence type="ECO:0000256" key="5">
    <source>
        <dbReference type="ARBA" id="ARBA00022723"/>
    </source>
</evidence>
<sequence length="351" mass="39045">MPEARSPSFFEKSPQMDLLRGTREKKREERTPQLAATPVSAGRRHRRARRQAIHECSPEALPIGDLSLKEEFQEAVSQPPKEEEEDVEVPKARTDQTQQMEASSTSDPSTAPAEAMNQKPACLDQLREELSCAICLDICFEPSTTSCGHSFCKGCMESVLQKCGPRCPKCRQQLKGDMWRSCPVNIVLWNTVQLLFPAEVAVRKEAAAMATKSVVACESEGIRRPANRGRIELASSNRGPTWQHARPPSSGLRRRGSGRRMITTYRSQEEEPFTSAEAVESEPNVVSLDAIRERQVHADAAFARHLQMQLMSRSGSLNNSRRSSSSPTNLASAAANLRAMANRAVRHRSRH</sequence>
<evidence type="ECO:0000256" key="9">
    <source>
        <dbReference type="ARBA" id="ARBA00022833"/>
    </source>
</evidence>
<dbReference type="Proteomes" id="UP000886520">
    <property type="component" value="Chromosome 4"/>
</dbReference>
<dbReference type="GO" id="GO:0035861">
    <property type="term" value="C:site of double-strand break"/>
    <property type="evidence" value="ECO:0007669"/>
    <property type="project" value="TreeGrafter"/>
</dbReference>